<dbReference type="GO" id="GO:0015031">
    <property type="term" value="P:protein transport"/>
    <property type="evidence" value="ECO:0007669"/>
    <property type="project" value="UniProtKB-KW"/>
</dbReference>
<evidence type="ECO:0000256" key="8">
    <source>
        <dbReference type="ARBA" id="ARBA00023010"/>
    </source>
</evidence>
<dbReference type="Pfam" id="PF16782">
    <property type="entry name" value="SIL1"/>
    <property type="match status" value="1"/>
</dbReference>
<keyword evidence="11" id="KW-1185">Reference proteome</keyword>
<evidence type="ECO:0000256" key="1">
    <source>
        <dbReference type="ARBA" id="ARBA00010588"/>
    </source>
</evidence>
<evidence type="ECO:0000256" key="3">
    <source>
        <dbReference type="ARBA" id="ARBA00015352"/>
    </source>
</evidence>
<dbReference type="EMBL" id="JAQHRD010000001">
    <property type="protein sequence ID" value="KAJ6445741.1"/>
    <property type="molecule type" value="Genomic_DNA"/>
</dbReference>
<evidence type="ECO:0000256" key="9">
    <source>
        <dbReference type="SAM" id="SignalP"/>
    </source>
</evidence>
<sequence length="422" mass="45633">MAKSSPRWRLTPLMTLVLCLILCISVTPALGASEPRPSSVQSQGQAELICHTSDPKDCYPRIFEPTHEFQTVHDDQELPNGLYVRLNIWTGKKEAKINVPGEGDPALEGLPVDQAVVVVDPDQSQDQHSALRVPKDAPRYEPVGKVKEPKHEAEGFAGAMKMLRGGVASNGQAFDEALEGLEDLSHDIYYGLKIAEDPEAVKSLFCLMTSQAPSVDPRYTPRDQQAASILASALQNNPPALEQVTKDWAKLTATKCPGAETTLGEAIYRSFVPSRNADIASGAKQSAARAKAKVSVVNGLIKDAAVRRDFLANGGMGGLLEVLAPEGAEWAAAQRKAGQLALDNFLDEDMGAQLGQWPRGPKVSDEKCRAADAGTPEGCWDYHVARIMKANKGNKNHWSRDLNDRLAAARKRASASPGREEL</sequence>
<evidence type="ECO:0000256" key="6">
    <source>
        <dbReference type="ARBA" id="ARBA00022824"/>
    </source>
</evidence>
<comment type="subunit">
    <text evidence="2">Interacts with KAR2.</text>
</comment>
<keyword evidence="4" id="KW-0813">Transport</keyword>
<keyword evidence="8" id="KW-0811">Translocation</keyword>
<keyword evidence="5 9" id="KW-0732">Signal</keyword>
<organism evidence="10 11">
    <name type="scientific">Purpureocillium lavendulum</name>
    <dbReference type="NCBI Taxonomy" id="1247861"/>
    <lineage>
        <taxon>Eukaryota</taxon>
        <taxon>Fungi</taxon>
        <taxon>Dikarya</taxon>
        <taxon>Ascomycota</taxon>
        <taxon>Pezizomycotina</taxon>
        <taxon>Sordariomycetes</taxon>
        <taxon>Hypocreomycetidae</taxon>
        <taxon>Hypocreales</taxon>
        <taxon>Ophiocordycipitaceae</taxon>
        <taxon>Purpureocillium</taxon>
    </lineage>
</organism>
<keyword evidence="6" id="KW-0256">Endoplasmic reticulum</keyword>
<dbReference type="GO" id="GO:0005783">
    <property type="term" value="C:endoplasmic reticulum"/>
    <property type="evidence" value="ECO:0007669"/>
    <property type="project" value="InterPro"/>
</dbReference>
<evidence type="ECO:0000313" key="10">
    <source>
        <dbReference type="EMBL" id="KAJ6445741.1"/>
    </source>
</evidence>
<dbReference type="Gene3D" id="1.25.10.10">
    <property type="entry name" value="Leucine-rich Repeat Variant"/>
    <property type="match status" value="1"/>
</dbReference>
<dbReference type="Proteomes" id="UP001163105">
    <property type="component" value="Unassembled WGS sequence"/>
</dbReference>
<accession>A0AB34G498</accession>
<comment type="similarity">
    <text evidence="1">Belongs to the SIL1 family.</text>
</comment>
<proteinExistence type="inferred from homology"/>
<keyword evidence="7" id="KW-0653">Protein transport</keyword>
<evidence type="ECO:0000313" key="11">
    <source>
        <dbReference type="Proteomes" id="UP001163105"/>
    </source>
</evidence>
<dbReference type="InterPro" id="IPR031884">
    <property type="entry name" value="Sil1_fungi"/>
</dbReference>
<feature type="signal peptide" evidence="9">
    <location>
        <begin position="1"/>
        <end position="31"/>
    </location>
</feature>
<evidence type="ECO:0000256" key="5">
    <source>
        <dbReference type="ARBA" id="ARBA00022729"/>
    </source>
</evidence>
<evidence type="ECO:0000256" key="4">
    <source>
        <dbReference type="ARBA" id="ARBA00022448"/>
    </source>
</evidence>
<dbReference type="GO" id="GO:0000774">
    <property type="term" value="F:adenyl-nucleotide exchange factor activity"/>
    <property type="evidence" value="ECO:0007669"/>
    <property type="project" value="InterPro"/>
</dbReference>
<feature type="chain" id="PRO_5044209677" description="Nucleotide exchange factor SIL1" evidence="9">
    <location>
        <begin position="32"/>
        <end position="422"/>
    </location>
</feature>
<evidence type="ECO:0000256" key="2">
    <source>
        <dbReference type="ARBA" id="ARBA00011799"/>
    </source>
</evidence>
<reference evidence="10" key="1">
    <citation type="submission" date="2023-01" db="EMBL/GenBank/DDBJ databases">
        <title>The growth and conidiation of Purpureocillium lavendulum are regulated by nitrogen source and histone H3K14 acetylation.</title>
        <authorList>
            <person name="Tang P."/>
            <person name="Han J."/>
            <person name="Zhang C."/>
            <person name="Tang P."/>
            <person name="Qi F."/>
            <person name="Zhang K."/>
            <person name="Liang L."/>
        </authorList>
    </citation>
    <scope>NUCLEOTIDE SEQUENCE</scope>
    <source>
        <strain evidence="10">YMF1.00683</strain>
    </source>
</reference>
<protein>
    <recommendedName>
        <fullName evidence="3">Nucleotide exchange factor SIL1</fullName>
    </recommendedName>
</protein>
<name>A0AB34G498_9HYPO</name>
<dbReference type="InterPro" id="IPR011989">
    <property type="entry name" value="ARM-like"/>
</dbReference>
<comment type="caution">
    <text evidence="10">The sequence shown here is derived from an EMBL/GenBank/DDBJ whole genome shotgun (WGS) entry which is preliminary data.</text>
</comment>
<gene>
    <name evidence="10" type="primary">SIL1</name>
    <name evidence="10" type="ORF">O9K51_00504</name>
</gene>
<evidence type="ECO:0000256" key="7">
    <source>
        <dbReference type="ARBA" id="ARBA00022927"/>
    </source>
</evidence>
<dbReference type="AlphaFoldDB" id="A0AB34G498"/>